<comment type="caution">
    <text evidence="3">The sequence shown here is derived from an EMBL/GenBank/DDBJ whole genome shotgun (WGS) entry which is preliminary data.</text>
</comment>
<dbReference type="AlphaFoldDB" id="A0A7J6L6M1"/>
<evidence type="ECO:0000313" key="3">
    <source>
        <dbReference type="EMBL" id="KAF4654837.1"/>
    </source>
</evidence>
<dbReference type="PROSITE" id="PS00028">
    <property type="entry name" value="ZINC_FINGER_C2H2_1"/>
    <property type="match status" value="1"/>
</dbReference>
<dbReference type="Proteomes" id="UP000591131">
    <property type="component" value="Unassembled WGS sequence"/>
</dbReference>
<dbReference type="InterPro" id="IPR013087">
    <property type="entry name" value="Znf_C2H2_type"/>
</dbReference>
<accession>A0A7J6L6M1</accession>
<organism evidence="3 4">
    <name type="scientific">Perkinsus chesapeaki</name>
    <name type="common">Clam parasite</name>
    <name type="synonym">Perkinsus andrewsi</name>
    <dbReference type="NCBI Taxonomy" id="330153"/>
    <lineage>
        <taxon>Eukaryota</taxon>
        <taxon>Sar</taxon>
        <taxon>Alveolata</taxon>
        <taxon>Perkinsozoa</taxon>
        <taxon>Perkinsea</taxon>
        <taxon>Perkinsida</taxon>
        <taxon>Perkinsidae</taxon>
        <taxon>Perkinsus</taxon>
    </lineage>
</organism>
<feature type="non-terminal residue" evidence="3">
    <location>
        <position position="1"/>
    </location>
</feature>
<evidence type="ECO:0000259" key="2">
    <source>
        <dbReference type="PROSITE" id="PS00028"/>
    </source>
</evidence>
<dbReference type="EMBL" id="JAAPAO010000700">
    <property type="protein sequence ID" value="KAF4654837.1"/>
    <property type="molecule type" value="Genomic_DNA"/>
</dbReference>
<feature type="compositionally biased region" description="Polar residues" evidence="1">
    <location>
        <begin position="1"/>
        <end position="18"/>
    </location>
</feature>
<feature type="domain" description="C2H2-type" evidence="2">
    <location>
        <begin position="62"/>
        <end position="85"/>
    </location>
</feature>
<gene>
    <name evidence="3" type="ORF">FOL47_009763</name>
</gene>
<name>A0A7J6L6M1_PERCH</name>
<sequence length="224" mass="25282">ELQGSRLVQKTPSHSSWAMSHGYVEDSATDSNEEPQDAQEPEGSPRVMEVSQVPIDAAPWVCPFQRCGKVYNTKKAWLNHGAGVHGWNFQRNIESRTRARTGVRTHTALQRPSVHRVDKGKVVGEVNPDEACEELASIHRRRTLMQAQHGVDRSARLAWALDTKSRANQLYRDGRIREAQLLYVDCLTALDDSVEMKERNLATPLVIFNAAHADQISLILRTYF</sequence>
<feature type="compositionally biased region" description="Acidic residues" evidence="1">
    <location>
        <begin position="27"/>
        <end position="40"/>
    </location>
</feature>
<protein>
    <recommendedName>
        <fullName evidence="2">C2H2-type domain-containing protein</fullName>
    </recommendedName>
</protein>
<evidence type="ECO:0000313" key="4">
    <source>
        <dbReference type="Proteomes" id="UP000591131"/>
    </source>
</evidence>
<keyword evidence="4" id="KW-1185">Reference proteome</keyword>
<dbReference type="OrthoDB" id="438755at2759"/>
<evidence type="ECO:0000256" key="1">
    <source>
        <dbReference type="SAM" id="MobiDB-lite"/>
    </source>
</evidence>
<proteinExistence type="predicted"/>
<feature type="region of interest" description="Disordered" evidence="1">
    <location>
        <begin position="1"/>
        <end position="47"/>
    </location>
</feature>
<reference evidence="3 4" key="1">
    <citation type="submission" date="2020-04" db="EMBL/GenBank/DDBJ databases">
        <title>Perkinsus chesapeaki whole genome sequence.</title>
        <authorList>
            <person name="Bogema D.R."/>
        </authorList>
    </citation>
    <scope>NUCLEOTIDE SEQUENCE [LARGE SCALE GENOMIC DNA]</scope>
    <source>
        <strain evidence="3">ATCC PRA-425</strain>
    </source>
</reference>